<dbReference type="PANTHER" id="PTHR32347">
    <property type="entry name" value="EFFLUX SYSTEM COMPONENT YKNX-RELATED"/>
    <property type="match status" value="1"/>
</dbReference>
<dbReference type="RefSeq" id="WP_345171934.1">
    <property type="nucleotide sequence ID" value="NZ_BAABFQ010000003.1"/>
</dbReference>
<feature type="region of interest" description="Disordered" evidence="3">
    <location>
        <begin position="234"/>
        <end position="271"/>
    </location>
</feature>
<dbReference type="InterPro" id="IPR050465">
    <property type="entry name" value="UPF0194_transport"/>
</dbReference>
<name>A0ABW0MYG6_9ACTN</name>
<protein>
    <submittedName>
        <fullName evidence="5">HlyD family efflux transporter periplasmic adaptor subunit</fullName>
    </submittedName>
</protein>
<dbReference type="Proteomes" id="UP001595956">
    <property type="component" value="Unassembled WGS sequence"/>
</dbReference>
<sequence length="492" mass="48579">MKRRVIAGGLAIAVVGVGYATYAASAEEPSYRTAAAVVGDVEQTLEVTGSVEPAGRADLAFATSGTVASIGVEAGDTVRAGAVLGAVDDTGLRTTLQQARAALATARAQLEADESAQVEAVTTTTTTTTTSTTAAPTQAAAKPDTSPDPAADPAVADLVALQEAVTDAQSAVSASLAAAEAALAAQQTACTEDPAAQACADALVVVQAAQEQVSTDQDALQVALDDLANALTAAQQQEPEVQQPQQPQQPEVQQQQTTQTSQPSSSASVSAATLAQDQAAIDAARSDVVAAEQALRTATVTAPFAGTVVSVDAAEGDSVSSGTAVFVLVAPGTTTVQVAATSDQVQQLAVGQRAVATPVGSEAGLAGTVTQISTVPDEDATYPVTITLARKRLDLATGLTASVSVVVGAAEDVVTVPASAVSDGTVLVVGEGGAAARTPVTTGIVGATTVEVIDGVEAGDEVVLADLDEDLPTTDESGGFGGVPVIVQRGGA</sequence>
<reference evidence="6" key="1">
    <citation type="journal article" date="2019" name="Int. J. Syst. Evol. Microbiol.">
        <title>The Global Catalogue of Microorganisms (GCM) 10K type strain sequencing project: providing services to taxonomists for standard genome sequencing and annotation.</title>
        <authorList>
            <consortium name="The Broad Institute Genomics Platform"/>
            <consortium name="The Broad Institute Genome Sequencing Center for Infectious Disease"/>
            <person name="Wu L."/>
            <person name="Ma J."/>
        </authorList>
    </citation>
    <scope>NUCLEOTIDE SEQUENCE [LARGE SCALE GENOMIC DNA]</scope>
    <source>
        <strain evidence="6">KACC 13778</strain>
    </source>
</reference>
<evidence type="ECO:0000313" key="5">
    <source>
        <dbReference type="EMBL" id="MFC5493125.1"/>
    </source>
</evidence>
<dbReference type="SUPFAM" id="SSF111369">
    <property type="entry name" value="HlyD-like secretion proteins"/>
    <property type="match status" value="2"/>
</dbReference>
<keyword evidence="2" id="KW-0175">Coiled coil</keyword>
<dbReference type="Gene3D" id="2.40.50.100">
    <property type="match status" value="2"/>
</dbReference>
<evidence type="ECO:0000259" key="4">
    <source>
        <dbReference type="Pfam" id="PF25967"/>
    </source>
</evidence>
<gene>
    <name evidence="5" type="ORF">ACFPKY_08435</name>
</gene>
<dbReference type="EMBL" id="JBHSMD010000002">
    <property type="protein sequence ID" value="MFC5493125.1"/>
    <property type="molecule type" value="Genomic_DNA"/>
</dbReference>
<dbReference type="InterPro" id="IPR058627">
    <property type="entry name" value="MdtA-like_C"/>
</dbReference>
<evidence type="ECO:0000256" key="2">
    <source>
        <dbReference type="ARBA" id="ARBA00023054"/>
    </source>
</evidence>
<keyword evidence="6" id="KW-1185">Reference proteome</keyword>
<proteinExistence type="predicted"/>
<organism evidence="5 6">
    <name type="scientific">Nocardioides caricicola</name>
    <dbReference type="NCBI Taxonomy" id="634770"/>
    <lineage>
        <taxon>Bacteria</taxon>
        <taxon>Bacillati</taxon>
        <taxon>Actinomycetota</taxon>
        <taxon>Actinomycetes</taxon>
        <taxon>Propionibacteriales</taxon>
        <taxon>Nocardioidaceae</taxon>
        <taxon>Nocardioides</taxon>
    </lineage>
</organism>
<feature type="region of interest" description="Disordered" evidence="3">
    <location>
        <begin position="117"/>
        <end position="152"/>
    </location>
</feature>
<dbReference type="Pfam" id="PF25967">
    <property type="entry name" value="RND-MFP_C"/>
    <property type="match status" value="1"/>
</dbReference>
<dbReference type="Gene3D" id="2.40.420.20">
    <property type="match status" value="1"/>
</dbReference>
<evidence type="ECO:0000256" key="3">
    <source>
        <dbReference type="SAM" id="MobiDB-lite"/>
    </source>
</evidence>
<evidence type="ECO:0000313" key="6">
    <source>
        <dbReference type="Proteomes" id="UP001595956"/>
    </source>
</evidence>
<evidence type="ECO:0000256" key="1">
    <source>
        <dbReference type="ARBA" id="ARBA00004196"/>
    </source>
</evidence>
<comment type="subcellular location">
    <subcellularLocation>
        <location evidence="1">Cell envelope</location>
    </subcellularLocation>
</comment>
<comment type="caution">
    <text evidence="5">The sequence shown here is derived from an EMBL/GenBank/DDBJ whole genome shotgun (WGS) entry which is preliminary data.</text>
</comment>
<dbReference type="PANTHER" id="PTHR32347:SF23">
    <property type="entry name" value="BLL5650 PROTEIN"/>
    <property type="match status" value="1"/>
</dbReference>
<feature type="domain" description="Multidrug resistance protein MdtA-like C-terminal permuted SH3" evidence="4">
    <location>
        <begin position="412"/>
        <end position="468"/>
    </location>
</feature>
<accession>A0ABW0MYG6</accession>